<dbReference type="Proteomes" id="UP000013307">
    <property type="component" value="Chromosome"/>
</dbReference>
<evidence type="ECO:0000313" key="2">
    <source>
        <dbReference type="EMBL" id="AGK61888.1"/>
    </source>
</evidence>
<keyword evidence="3" id="KW-1185">Reference proteome</keyword>
<keyword evidence="1" id="KW-0812">Transmembrane</keyword>
<evidence type="ECO:0000313" key="3">
    <source>
        <dbReference type="Proteomes" id="UP000013307"/>
    </source>
</evidence>
<dbReference type="KEGG" id="ast:Asulf_01922"/>
<dbReference type="STRING" id="387631.Asulf_01922"/>
<dbReference type="AlphaFoldDB" id="N0BFT6"/>
<accession>N0BFT6</accession>
<gene>
    <name evidence="2" type="ORF">Asulf_01922</name>
</gene>
<dbReference type="EMBL" id="CP005290">
    <property type="protein sequence ID" value="AGK61888.1"/>
    <property type="molecule type" value="Genomic_DNA"/>
</dbReference>
<protein>
    <submittedName>
        <fullName evidence="2">Uncharacterized protein</fullName>
    </submittedName>
</protein>
<feature type="transmembrane region" description="Helical" evidence="1">
    <location>
        <begin position="7"/>
        <end position="32"/>
    </location>
</feature>
<organism evidence="2 3">
    <name type="scientific">Archaeoglobus sulfaticallidus PM70-1</name>
    <dbReference type="NCBI Taxonomy" id="387631"/>
    <lineage>
        <taxon>Archaea</taxon>
        <taxon>Methanobacteriati</taxon>
        <taxon>Methanobacteriota</taxon>
        <taxon>Archaeoglobi</taxon>
        <taxon>Archaeoglobales</taxon>
        <taxon>Archaeoglobaceae</taxon>
        <taxon>Archaeoglobus</taxon>
    </lineage>
</organism>
<sequence>MSREFDVIIAFALFHFGIFSTIFLIAISIFFLTYPYNLIVSTIGITAGLVLIYKGIKLGKSLKSS</sequence>
<name>N0BFT6_9EURY</name>
<reference evidence="2 3" key="1">
    <citation type="journal article" date="2013" name="Genome Announc.">
        <title>Complete Genome Sequence of the Thermophilic and Facultatively Chemolithoautotrophic Sulfate Reducer Archaeoglobus sulfaticallidus Strain PM70-1T.</title>
        <authorList>
            <person name="Stokke R."/>
            <person name="Hocking W.P."/>
            <person name="Steinsbu B.O."/>
            <person name="Steen I.H."/>
        </authorList>
    </citation>
    <scope>NUCLEOTIDE SEQUENCE [LARGE SCALE GENOMIC DNA]</scope>
    <source>
        <strain evidence="2">PM70-1</strain>
    </source>
</reference>
<keyword evidence="1" id="KW-1133">Transmembrane helix</keyword>
<keyword evidence="1" id="KW-0472">Membrane</keyword>
<feature type="transmembrane region" description="Helical" evidence="1">
    <location>
        <begin position="38"/>
        <end position="56"/>
    </location>
</feature>
<evidence type="ECO:0000256" key="1">
    <source>
        <dbReference type="SAM" id="Phobius"/>
    </source>
</evidence>
<dbReference type="HOGENOM" id="CLU_2839184_0_0_2"/>
<proteinExistence type="predicted"/>